<dbReference type="SUPFAM" id="SSF57850">
    <property type="entry name" value="RING/U-box"/>
    <property type="match status" value="1"/>
</dbReference>
<dbReference type="AlphaFoldDB" id="W1NZ27"/>
<evidence type="ECO:0000256" key="2">
    <source>
        <dbReference type="ARBA" id="ARBA00022771"/>
    </source>
</evidence>
<evidence type="ECO:0000313" key="7">
    <source>
        <dbReference type="Proteomes" id="UP000017836"/>
    </source>
</evidence>
<dbReference type="Gene3D" id="3.30.40.10">
    <property type="entry name" value="Zinc/RING finger domain, C3HC4 (zinc finger)"/>
    <property type="match status" value="1"/>
</dbReference>
<dbReference type="EMBL" id="KI394485">
    <property type="protein sequence ID" value="ERN02857.1"/>
    <property type="molecule type" value="Genomic_DNA"/>
</dbReference>
<dbReference type="PANTHER" id="PTHR15710:SF202">
    <property type="entry name" value="RING-TYPE E3 UBIQUITIN TRANSFERASE"/>
    <property type="match status" value="1"/>
</dbReference>
<evidence type="ECO:0000256" key="3">
    <source>
        <dbReference type="ARBA" id="ARBA00022833"/>
    </source>
</evidence>
<dbReference type="GO" id="GO:0008270">
    <property type="term" value="F:zinc ion binding"/>
    <property type="evidence" value="ECO:0007669"/>
    <property type="project" value="UniProtKB-KW"/>
</dbReference>
<dbReference type="Pfam" id="PF13639">
    <property type="entry name" value="zf-RING_2"/>
    <property type="match status" value="1"/>
</dbReference>
<proteinExistence type="predicted"/>
<dbReference type="CDD" id="cd16454">
    <property type="entry name" value="RING-H2_PA-TM-RING"/>
    <property type="match status" value="1"/>
</dbReference>
<dbReference type="GO" id="GO:0061630">
    <property type="term" value="F:ubiquitin protein ligase activity"/>
    <property type="evidence" value="ECO:0000318"/>
    <property type="project" value="GO_Central"/>
</dbReference>
<evidence type="ECO:0000256" key="4">
    <source>
        <dbReference type="PROSITE-ProRule" id="PRU00175"/>
    </source>
</evidence>
<name>W1NZ27_AMBTC</name>
<evidence type="ECO:0000259" key="5">
    <source>
        <dbReference type="PROSITE" id="PS50089"/>
    </source>
</evidence>
<protein>
    <recommendedName>
        <fullName evidence="5">RING-type domain-containing protein</fullName>
    </recommendedName>
</protein>
<dbReference type="Gramene" id="ERN02857">
    <property type="protein sequence ID" value="ERN02857"/>
    <property type="gene ID" value="AMTR_s00086p00176220"/>
</dbReference>
<feature type="domain" description="RING-type" evidence="5">
    <location>
        <begin position="211"/>
        <end position="253"/>
    </location>
</feature>
<dbReference type="InterPro" id="IPR013083">
    <property type="entry name" value="Znf_RING/FYVE/PHD"/>
</dbReference>
<dbReference type="GO" id="GO:0005737">
    <property type="term" value="C:cytoplasm"/>
    <property type="evidence" value="ECO:0000318"/>
    <property type="project" value="GO_Central"/>
</dbReference>
<keyword evidence="7" id="KW-1185">Reference proteome</keyword>
<dbReference type="SMART" id="SM00184">
    <property type="entry name" value="RING"/>
    <property type="match status" value="1"/>
</dbReference>
<dbReference type="GO" id="GO:0016567">
    <property type="term" value="P:protein ubiquitination"/>
    <property type="evidence" value="ECO:0000318"/>
    <property type="project" value="GO_Central"/>
</dbReference>
<keyword evidence="3" id="KW-0862">Zinc</keyword>
<keyword evidence="2 4" id="KW-0863">Zinc-finger</keyword>
<organism evidence="6 7">
    <name type="scientific">Amborella trichopoda</name>
    <dbReference type="NCBI Taxonomy" id="13333"/>
    <lineage>
        <taxon>Eukaryota</taxon>
        <taxon>Viridiplantae</taxon>
        <taxon>Streptophyta</taxon>
        <taxon>Embryophyta</taxon>
        <taxon>Tracheophyta</taxon>
        <taxon>Spermatophyta</taxon>
        <taxon>Magnoliopsida</taxon>
        <taxon>Amborellales</taxon>
        <taxon>Amborellaceae</taxon>
        <taxon>Amborella</taxon>
    </lineage>
</organism>
<dbReference type="HOGENOM" id="CLU_100367_0_0_1"/>
<keyword evidence="1" id="KW-0479">Metal-binding</keyword>
<reference evidence="7" key="1">
    <citation type="journal article" date="2013" name="Science">
        <title>The Amborella genome and the evolution of flowering plants.</title>
        <authorList>
            <consortium name="Amborella Genome Project"/>
        </authorList>
    </citation>
    <scope>NUCLEOTIDE SEQUENCE [LARGE SCALE GENOMIC DNA]</scope>
</reference>
<dbReference type="Proteomes" id="UP000017836">
    <property type="component" value="Unassembled WGS sequence"/>
</dbReference>
<dbReference type="PANTHER" id="PTHR15710">
    <property type="entry name" value="E3 UBIQUITIN-PROTEIN LIGASE PRAJA"/>
    <property type="match status" value="1"/>
</dbReference>
<dbReference type="eggNOG" id="KOG0800">
    <property type="taxonomic scope" value="Eukaryota"/>
</dbReference>
<evidence type="ECO:0000256" key="1">
    <source>
        <dbReference type="ARBA" id="ARBA00022723"/>
    </source>
</evidence>
<gene>
    <name evidence="6" type="ORF">AMTR_s00086p00176220</name>
</gene>
<accession>W1NZ27</accession>
<dbReference type="InterPro" id="IPR001841">
    <property type="entry name" value="Znf_RING"/>
</dbReference>
<sequence>MARYGKSAEINNPFSISIVQLHLQVHQLLVTMDSLRADSFLSGFCTVELESSRVRLRSPIVDPQAPIQGNIIIQIDLSEHVSFTSLLAPQQHKKRITIITFTQRLNTRSITYHFLKDQLHRMDVPYQVIDHVINHITDKFWEKLEVINREGMASQETLLVKLSMEIVREVDDAVQVESSSLGEDFVSRPAAGHAVESLKRVDMKEDEEIICTICMCEMDFGTVDVRVMPCSHRYHGECIATWLANRSSCPVCRYRLPTAN</sequence>
<dbReference type="PROSITE" id="PS50089">
    <property type="entry name" value="ZF_RING_2"/>
    <property type="match status" value="1"/>
</dbReference>
<evidence type="ECO:0000313" key="6">
    <source>
        <dbReference type="EMBL" id="ERN02857.1"/>
    </source>
</evidence>